<comment type="caution">
    <text evidence="2">The sequence shown here is derived from an EMBL/GenBank/DDBJ whole genome shotgun (WGS) entry which is preliminary data.</text>
</comment>
<dbReference type="Pfam" id="PF14223">
    <property type="entry name" value="Retrotran_gag_2"/>
    <property type="match status" value="1"/>
</dbReference>
<organism evidence="2 3">
    <name type="scientific">Mycena maculata</name>
    <dbReference type="NCBI Taxonomy" id="230809"/>
    <lineage>
        <taxon>Eukaryota</taxon>
        <taxon>Fungi</taxon>
        <taxon>Dikarya</taxon>
        <taxon>Basidiomycota</taxon>
        <taxon>Agaricomycotina</taxon>
        <taxon>Agaricomycetes</taxon>
        <taxon>Agaricomycetidae</taxon>
        <taxon>Agaricales</taxon>
        <taxon>Marasmiineae</taxon>
        <taxon>Mycenaceae</taxon>
        <taxon>Mycena</taxon>
    </lineage>
</organism>
<dbReference type="AlphaFoldDB" id="A0AAD7JCZ2"/>
<evidence type="ECO:0000313" key="2">
    <source>
        <dbReference type="EMBL" id="KAJ7762311.1"/>
    </source>
</evidence>
<protein>
    <submittedName>
        <fullName evidence="2">Uncharacterized protein</fullName>
    </submittedName>
</protein>
<gene>
    <name evidence="2" type="ORF">DFH07DRAFT_956784</name>
</gene>
<accession>A0AAD7JCZ2</accession>
<dbReference type="Proteomes" id="UP001215280">
    <property type="component" value="Unassembled WGS sequence"/>
</dbReference>
<reference evidence="2" key="1">
    <citation type="submission" date="2023-03" db="EMBL/GenBank/DDBJ databases">
        <title>Massive genome expansion in bonnet fungi (Mycena s.s.) driven by repeated elements and novel gene families across ecological guilds.</title>
        <authorList>
            <consortium name="Lawrence Berkeley National Laboratory"/>
            <person name="Harder C.B."/>
            <person name="Miyauchi S."/>
            <person name="Viragh M."/>
            <person name="Kuo A."/>
            <person name="Thoen E."/>
            <person name="Andreopoulos B."/>
            <person name="Lu D."/>
            <person name="Skrede I."/>
            <person name="Drula E."/>
            <person name="Henrissat B."/>
            <person name="Morin E."/>
            <person name="Kohler A."/>
            <person name="Barry K."/>
            <person name="LaButti K."/>
            <person name="Morin E."/>
            <person name="Salamov A."/>
            <person name="Lipzen A."/>
            <person name="Mereny Z."/>
            <person name="Hegedus B."/>
            <person name="Baldrian P."/>
            <person name="Stursova M."/>
            <person name="Weitz H."/>
            <person name="Taylor A."/>
            <person name="Grigoriev I.V."/>
            <person name="Nagy L.G."/>
            <person name="Martin F."/>
            <person name="Kauserud H."/>
        </authorList>
    </citation>
    <scope>NUCLEOTIDE SEQUENCE</scope>
    <source>
        <strain evidence="2">CBHHK188m</strain>
    </source>
</reference>
<sequence length="330" mass="37185">MSNNQNLADKEWKGIKLTPIEEEEDGSNNYTEFKQKLLLDLDAAGYLKYVDGPDYNPPVIPKLRLSQQVQGLDSNGASVTITVLGNKTVIATAKQQTEAWLAADKKAHAVIVKAVPIKKLYVVRDCKSAYDAWMALKNEYEPANALTAVTIKQQIISYQCGTHKDPVHWRQVMVQLYQKLRDADPTMIPDSEFAKHLVTLMMQADAWRYCRDSLRDKVCQAEHMGKALSSAAVLEHLKHEEVEMRITPSIVSINALVTGRGINESRDTGDAVPSAYAVGSSNQNDQRNDRAHQQQDKRPTPYNGQPRSAPWLRTFCENVYCKRWKGRQVS</sequence>
<evidence type="ECO:0000313" key="3">
    <source>
        <dbReference type="Proteomes" id="UP001215280"/>
    </source>
</evidence>
<feature type="compositionally biased region" description="Basic and acidic residues" evidence="1">
    <location>
        <begin position="286"/>
        <end position="299"/>
    </location>
</feature>
<proteinExistence type="predicted"/>
<evidence type="ECO:0000256" key="1">
    <source>
        <dbReference type="SAM" id="MobiDB-lite"/>
    </source>
</evidence>
<keyword evidence="3" id="KW-1185">Reference proteome</keyword>
<name>A0AAD7JCZ2_9AGAR</name>
<dbReference type="EMBL" id="JARJLG010000043">
    <property type="protein sequence ID" value="KAJ7762311.1"/>
    <property type="molecule type" value="Genomic_DNA"/>
</dbReference>
<feature type="region of interest" description="Disordered" evidence="1">
    <location>
        <begin position="264"/>
        <end position="308"/>
    </location>
</feature>